<gene>
    <name evidence="1" type="ORF">CcrPW_gp437c</name>
</gene>
<proteinExistence type="predicted"/>
<reference evidence="1" key="1">
    <citation type="submission" date="2018-07" db="EMBL/GenBank/DDBJ databases">
        <authorList>
            <person name="Quirk P.G."/>
            <person name="Krulwich T.A."/>
        </authorList>
    </citation>
    <scope>NUCLEOTIDE SEQUENCE</scope>
</reference>
<name>A0A385EB84_9CAUD</name>
<protein>
    <submittedName>
        <fullName evidence="1">Uncharacterized protein</fullName>
    </submittedName>
</protein>
<evidence type="ECO:0000313" key="2">
    <source>
        <dbReference type="Proteomes" id="UP000259026"/>
    </source>
</evidence>
<organism evidence="1 2">
    <name type="scientific">Caulobacter phage CcrPW</name>
    <dbReference type="NCBI Taxonomy" id="2283271"/>
    <lineage>
        <taxon>Viruses</taxon>
        <taxon>Duplodnaviria</taxon>
        <taxon>Heunggongvirae</taxon>
        <taxon>Uroviricota</taxon>
        <taxon>Caudoviricetes</taxon>
        <taxon>Jeanschmidtviridae</taxon>
        <taxon>Colossusvirus</taxon>
        <taxon>Colossusvirus PW</taxon>
    </lineage>
</organism>
<keyword evidence="2" id="KW-1185">Reference proteome</keyword>
<evidence type="ECO:0000313" key="1">
    <source>
        <dbReference type="EMBL" id="AXQ68976.1"/>
    </source>
</evidence>
<dbReference type="Proteomes" id="UP000259026">
    <property type="component" value="Segment"/>
</dbReference>
<dbReference type="EMBL" id="MH588545">
    <property type="protein sequence ID" value="AXQ68976.1"/>
    <property type="molecule type" value="Genomic_DNA"/>
</dbReference>
<reference evidence="1" key="2">
    <citation type="submission" date="2018-09" db="EMBL/GenBank/DDBJ databases">
        <title>Giant CbK-like Caulobacter bacteriophages have genetically divergent genomes.</title>
        <authorList>
            <person name="Wilson K."/>
            <person name="Ely B."/>
        </authorList>
    </citation>
    <scope>NUCLEOTIDE SEQUENCE [LARGE SCALE GENOMIC DNA]</scope>
</reference>
<accession>A0A385EB84</accession>
<sequence length="129" mass="14275">MMVTRDRIAELKNLHRKVVGIVAQQALQGTPLSWAVVLQFYSQYGIGTGEIGILNEDVKAAYEEVRKGGKTFVYVKDTYLLPPGADSLDVLQHAELLGKHAAARARFEARADTPMSSYDRLRRANGGAW</sequence>